<comment type="caution">
    <text evidence="2">The sequence shown here is derived from an EMBL/GenBank/DDBJ whole genome shotgun (WGS) entry which is preliminary data.</text>
</comment>
<reference evidence="2 3" key="1">
    <citation type="journal article" date="2011" name="PLoS Pathog.">
        <title>Endophytic Life Strategies Decoded by Genome and Transcriptome Analyses of the Mutualistic Root Symbiont Piriformospora indica.</title>
        <authorList>
            <person name="Zuccaro A."/>
            <person name="Lahrmann U."/>
            <person name="Guldener U."/>
            <person name="Langen G."/>
            <person name="Pfiffi S."/>
            <person name="Biedenkopf D."/>
            <person name="Wong P."/>
            <person name="Samans B."/>
            <person name="Grimm C."/>
            <person name="Basiewicz M."/>
            <person name="Murat C."/>
            <person name="Martin F."/>
            <person name="Kogel K.H."/>
        </authorList>
    </citation>
    <scope>NUCLEOTIDE SEQUENCE [LARGE SCALE GENOMIC DNA]</scope>
    <source>
        <strain evidence="2 3">DSM 11827</strain>
    </source>
</reference>
<dbReference type="HOGENOM" id="CLU_406583_0_0_1"/>
<evidence type="ECO:0000313" key="2">
    <source>
        <dbReference type="EMBL" id="CCA67062.1"/>
    </source>
</evidence>
<evidence type="ECO:0000313" key="3">
    <source>
        <dbReference type="Proteomes" id="UP000007148"/>
    </source>
</evidence>
<keyword evidence="3" id="KW-1185">Reference proteome</keyword>
<dbReference type="AlphaFoldDB" id="G4T6W1"/>
<feature type="compositionally biased region" description="Low complexity" evidence="1">
    <location>
        <begin position="612"/>
        <end position="656"/>
    </location>
</feature>
<feature type="region of interest" description="Disordered" evidence="1">
    <location>
        <begin position="458"/>
        <end position="676"/>
    </location>
</feature>
<feature type="compositionally biased region" description="Low complexity" evidence="1">
    <location>
        <begin position="551"/>
        <end position="562"/>
    </location>
</feature>
<feature type="compositionally biased region" description="Basic and acidic residues" evidence="1">
    <location>
        <begin position="461"/>
        <end position="476"/>
    </location>
</feature>
<feature type="compositionally biased region" description="Polar residues" evidence="1">
    <location>
        <begin position="563"/>
        <end position="579"/>
    </location>
</feature>
<sequence>MSTSVKPLERLLEVIREDFKDASFNILTSISIHELAKKKIQAIIDLIAPITEEFSDKEAWDTFTTYINDIYTLEGFLLKLKAPTKFETEPKNVASSSIHIEAWTKEREECKNNLASVLALSSSETLGFWEPGLDDTLLLRGMVDRINTDESVCAISCKNLRSVHKGLKDLLVKAEAAGSGLTSEAMEYAIKAAWLVSAAAEEARASDTTEPRKYHLSQNKVWGFGTSLVTAIQAGEGASLKAKYDEFLKELKGEKSLILPCMKLILASRDTPRPFMFQNRRLVQYCEKVAELYNKSEAKELSTLRVVERAISKSLEALNTASKLPSGLLGDMISTSKKEEIQGAYREAADANQPGFGKKWTKPRIGTTHGWMKSMGESERQREPLSKETVKVSVKVGSTIGSPHEYSLDTKIGAFIWEESEKGNKRVTGVQHREKRLSTSKKLRDIADAGSHIDLTLVFTGDDKNPGRSRDAVREPTDDESSGGGSSDDDDDEDNDDNDDGDKGNAKSHSVSPFKMVQMPRKDMSEDASDNAKSPSMSSLQMVQMPRKDSSGNASDNSNSRSMSPPQLVQMPRSSSPQVSYPAPPPHQRNPSWDMVNAPPTLNPSTSSRILPGSQSSSQPGPQPNAQPSYQPGPNAQSSSQPSSQAPVSRQVQSAQLARPPLPRKGFFGGPGRGQQ</sequence>
<dbReference type="OrthoDB" id="10687008at2759"/>
<proteinExistence type="predicted"/>
<name>G4T6W1_SERID</name>
<feature type="compositionally biased region" description="Gly residues" evidence="1">
    <location>
        <begin position="667"/>
        <end position="676"/>
    </location>
</feature>
<dbReference type="InParanoid" id="G4T6W1"/>
<feature type="compositionally biased region" description="Polar residues" evidence="1">
    <location>
        <begin position="531"/>
        <end position="542"/>
    </location>
</feature>
<feature type="compositionally biased region" description="Acidic residues" evidence="1">
    <location>
        <begin position="477"/>
        <end position="500"/>
    </location>
</feature>
<organism evidence="2 3">
    <name type="scientific">Serendipita indica (strain DSM 11827)</name>
    <name type="common">Root endophyte fungus</name>
    <name type="synonym">Piriformospora indica</name>
    <dbReference type="NCBI Taxonomy" id="1109443"/>
    <lineage>
        <taxon>Eukaryota</taxon>
        <taxon>Fungi</taxon>
        <taxon>Dikarya</taxon>
        <taxon>Basidiomycota</taxon>
        <taxon>Agaricomycotina</taxon>
        <taxon>Agaricomycetes</taxon>
        <taxon>Sebacinales</taxon>
        <taxon>Serendipitaceae</taxon>
        <taxon>Serendipita</taxon>
    </lineage>
</organism>
<dbReference type="EMBL" id="CAFZ01000009">
    <property type="protein sequence ID" value="CCA67062.1"/>
    <property type="molecule type" value="Genomic_DNA"/>
</dbReference>
<dbReference type="Proteomes" id="UP000007148">
    <property type="component" value="Unassembled WGS sequence"/>
</dbReference>
<protein>
    <submittedName>
        <fullName evidence="2">Uncharacterized protein</fullName>
    </submittedName>
</protein>
<evidence type="ECO:0000256" key="1">
    <source>
        <dbReference type="SAM" id="MobiDB-lite"/>
    </source>
</evidence>
<gene>
    <name evidence="2" type="ORF">PIIN_00899</name>
</gene>
<accession>G4T6W1</accession>